<dbReference type="EMBL" id="JAPZBO010000005">
    <property type="protein sequence ID" value="KAJ5315853.1"/>
    <property type="molecule type" value="Genomic_DNA"/>
</dbReference>
<dbReference type="Gene3D" id="3.40.50.150">
    <property type="entry name" value="Vaccinia Virus protein VP39"/>
    <property type="match status" value="1"/>
</dbReference>
<evidence type="ECO:0000256" key="4">
    <source>
        <dbReference type="ARBA" id="ARBA00023453"/>
    </source>
</evidence>
<reference evidence="5" key="1">
    <citation type="submission" date="2022-12" db="EMBL/GenBank/DDBJ databases">
        <authorList>
            <person name="Petersen C."/>
        </authorList>
    </citation>
    <scope>NUCLEOTIDE SEQUENCE</scope>
    <source>
        <strain evidence="5">IBT 21472</strain>
    </source>
</reference>
<accession>A0A9W9PYB0</accession>
<sequence>MRESCMLSLTPKEVDQVGEYCVANTSQLPQSLLDHSITTAKSTERNGEMAGSLAQCAYLMSTARTQRPKRILELGTFTGISALAFYEATRDFNTEIVSLDVDKDFIAIAQAGFERYQATDRIRIIEGDCVQTLSQLEGDFDLIYVDADQFQYEAYVRLILDRKLLTPRGVILVDDVLLRGVTVDPVMSPTLSDEDREWCKEGAVHMNKFNHFAATDPRIIGTLLPFFNGIMHIMWR</sequence>
<keyword evidence="6" id="KW-1185">Reference proteome</keyword>
<evidence type="ECO:0000256" key="2">
    <source>
        <dbReference type="ARBA" id="ARBA00022679"/>
    </source>
</evidence>
<dbReference type="InterPro" id="IPR002935">
    <property type="entry name" value="SAM_O-MeTrfase"/>
</dbReference>
<evidence type="ECO:0000256" key="1">
    <source>
        <dbReference type="ARBA" id="ARBA00022603"/>
    </source>
</evidence>
<dbReference type="InterPro" id="IPR029063">
    <property type="entry name" value="SAM-dependent_MTases_sf"/>
</dbReference>
<dbReference type="PROSITE" id="PS51682">
    <property type="entry name" value="SAM_OMT_I"/>
    <property type="match status" value="1"/>
</dbReference>
<organism evidence="5 6">
    <name type="scientific">Penicillium atrosanguineum</name>
    <dbReference type="NCBI Taxonomy" id="1132637"/>
    <lineage>
        <taxon>Eukaryota</taxon>
        <taxon>Fungi</taxon>
        <taxon>Dikarya</taxon>
        <taxon>Ascomycota</taxon>
        <taxon>Pezizomycotina</taxon>
        <taxon>Eurotiomycetes</taxon>
        <taxon>Eurotiomycetidae</taxon>
        <taxon>Eurotiales</taxon>
        <taxon>Aspergillaceae</taxon>
        <taxon>Penicillium</taxon>
    </lineage>
</organism>
<dbReference type="CDD" id="cd02440">
    <property type="entry name" value="AdoMet_MTases"/>
    <property type="match status" value="1"/>
</dbReference>
<keyword evidence="2" id="KW-0808">Transferase</keyword>
<dbReference type="SUPFAM" id="SSF53335">
    <property type="entry name" value="S-adenosyl-L-methionine-dependent methyltransferases"/>
    <property type="match status" value="1"/>
</dbReference>
<dbReference type="PANTHER" id="PTHR10509:SF14">
    <property type="entry name" value="CAFFEOYL-COA O-METHYLTRANSFERASE 3-RELATED"/>
    <property type="match status" value="1"/>
</dbReference>
<dbReference type="GO" id="GO:0032259">
    <property type="term" value="P:methylation"/>
    <property type="evidence" value="ECO:0007669"/>
    <property type="project" value="UniProtKB-KW"/>
</dbReference>
<comment type="caution">
    <text evidence="5">The sequence shown here is derived from an EMBL/GenBank/DDBJ whole genome shotgun (WGS) entry which is preliminary data.</text>
</comment>
<proteinExistence type="inferred from homology"/>
<dbReference type="PANTHER" id="PTHR10509">
    <property type="entry name" value="O-METHYLTRANSFERASE-RELATED"/>
    <property type="match status" value="1"/>
</dbReference>
<gene>
    <name evidence="5" type="ORF">N7476_006160</name>
</gene>
<reference evidence="5" key="2">
    <citation type="journal article" date="2023" name="IMA Fungus">
        <title>Comparative genomic study of the Penicillium genus elucidates a diverse pangenome and 15 lateral gene transfer events.</title>
        <authorList>
            <person name="Petersen C."/>
            <person name="Sorensen T."/>
            <person name="Nielsen M.R."/>
            <person name="Sondergaard T.E."/>
            <person name="Sorensen J.L."/>
            <person name="Fitzpatrick D.A."/>
            <person name="Frisvad J.C."/>
            <person name="Nielsen K.L."/>
        </authorList>
    </citation>
    <scope>NUCLEOTIDE SEQUENCE</scope>
    <source>
        <strain evidence="5">IBT 21472</strain>
    </source>
</reference>
<dbReference type="Proteomes" id="UP001147746">
    <property type="component" value="Unassembled WGS sequence"/>
</dbReference>
<comment type="similarity">
    <text evidence="4">Belongs to the class I-like SAM-binding methyltransferase superfamily. Cation-dependent O-methyltransferase family.</text>
</comment>
<dbReference type="InterPro" id="IPR050362">
    <property type="entry name" value="Cation-dep_OMT"/>
</dbReference>
<dbReference type="Pfam" id="PF01596">
    <property type="entry name" value="Methyltransf_3"/>
    <property type="match status" value="1"/>
</dbReference>
<keyword evidence="1" id="KW-0489">Methyltransferase</keyword>
<keyword evidence="3" id="KW-0949">S-adenosyl-L-methionine</keyword>
<dbReference type="GO" id="GO:0008757">
    <property type="term" value="F:S-adenosylmethionine-dependent methyltransferase activity"/>
    <property type="evidence" value="ECO:0007669"/>
    <property type="project" value="TreeGrafter"/>
</dbReference>
<evidence type="ECO:0000313" key="6">
    <source>
        <dbReference type="Proteomes" id="UP001147746"/>
    </source>
</evidence>
<dbReference type="AlphaFoldDB" id="A0A9W9PYB0"/>
<evidence type="ECO:0000256" key="3">
    <source>
        <dbReference type="ARBA" id="ARBA00022691"/>
    </source>
</evidence>
<protein>
    <submittedName>
        <fullName evidence="5">Uncharacterized protein</fullName>
    </submittedName>
</protein>
<dbReference type="GO" id="GO:0008171">
    <property type="term" value="F:O-methyltransferase activity"/>
    <property type="evidence" value="ECO:0007669"/>
    <property type="project" value="InterPro"/>
</dbReference>
<evidence type="ECO:0000313" key="5">
    <source>
        <dbReference type="EMBL" id="KAJ5315853.1"/>
    </source>
</evidence>
<name>A0A9W9PYB0_9EURO</name>